<protein>
    <submittedName>
        <fullName evidence="2">Eco57I restriction endonuclease</fullName>
    </submittedName>
</protein>
<dbReference type="GO" id="GO:0004519">
    <property type="term" value="F:endonuclease activity"/>
    <property type="evidence" value="ECO:0007669"/>
    <property type="project" value="UniProtKB-KW"/>
</dbReference>
<dbReference type="STRING" id="1423790.BN53_07950"/>
<dbReference type="GO" id="GO:0006304">
    <property type="term" value="P:DNA modification"/>
    <property type="evidence" value="ECO:0007669"/>
    <property type="project" value="InterPro"/>
</dbReference>
<dbReference type="Proteomes" id="UP000009311">
    <property type="component" value="Unassembled WGS sequence"/>
</dbReference>
<dbReference type="PATRIC" id="fig|1423790.3.peg.608"/>
<dbReference type="InterPro" id="IPR011639">
    <property type="entry name" value="MethylTrfase_TaqI-like_dom"/>
</dbReference>
<dbReference type="Pfam" id="PF07669">
    <property type="entry name" value="Eco57I"/>
    <property type="match status" value="1"/>
</dbReference>
<evidence type="ECO:0000259" key="1">
    <source>
        <dbReference type="Pfam" id="PF07669"/>
    </source>
</evidence>
<organism evidence="2 3">
    <name type="scientific">Lactobacillus pasteurii DSM 23907 = CRBIP 24.76</name>
    <dbReference type="NCBI Taxonomy" id="1423790"/>
    <lineage>
        <taxon>Bacteria</taxon>
        <taxon>Bacillati</taxon>
        <taxon>Bacillota</taxon>
        <taxon>Bacilli</taxon>
        <taxon>Lactobacillales</taxon>
        <taxon>Lactobacillaceae</taxon>
        <taxon>Lactobacillus</taxon>
    </lineage>
</organism>
<keyword evidence="2" id="KW-0540">Nuclease</keyword>
<dbReference type="Gene3D" id="3.40.50.150">
    <property type="entry name" value="Vaccinia Virus protein VP39"/>
    <property type="match status" value="1"/>
</dbReference>
<dbReference type="GO" id="GO:0009007">
    <property type="term" value="F:site-specific DNA-methyltransferase (adenine-specific) activity"/>
    <property type="evidence" value="ECO:0007669"/>
    <property type="project" value="UniProtKB-EC"/>
</dbReference>
<dbReference type="SUPFAM" id="SSF53335">
    <property type="entry name" value="S-adenosyl-L-methionine-dependent methyltransferases"/>
    <property type="match status" value="1"/>
</dbReference>
<keyword evidence="3" id="KW-1185">Reference proteome</keyword>
<evidence type="ECO:0000313" key="3">
    <source>
        <dbReference type="Proteomes" id="UP000009311"/>
    </source>
</evidence>
<dbReference type="GO" id="GO:0003676">
    <property type="term" value="F:nucleic acid binding"/>
    <property type="evidence" value="ECO:0007669"/>
    <property type="project" value="InterPro"/>
</dbReference>
<dbReference type="OrthoDB" id="9813673at2"/>
<comment type="caution">
    <text evidence="2">The sequence shown here is derived from an EMBL/GenBank/DDBJ whole genome shotgun (WGS) entry which is preliminary data.</text>
</comment>
<dbReference type="InterPro" id="IPR029063">
    <property type="entry name" value="SAM-dependent_MTases_sf"/>
</dbReference>
<keyword evidence="2" id="KW-0378">Hydrolase</keyword>
<dbReference type="EMBL" id="CAKD01000024">
    <property type="protein sequence ID" value="CCI86011.1"/>
    <property type="molecule type" value="Genomic_DNA"/>
</dbReference>
<dbReference type="AlphaFoldDB" id="I7LBY5"/>
<dbReference type="InterPro" id="IPR002052">
    <property type="entry name" value="DNA_methylase_N6_adenine_CS"/>
</dbReference>
<accession>I7LBY5</accession>
<reference evidence="2 3" key="1">
    <citation type="submission" date="2012-06" db="EMBL/GenBank/DDBJ databases">
        <title>Draft Genome Sequence of Lactobacillus pasteurii CRBIP 24.76T.</title>
        <authorList>
            <person name="Cousin S."/>
            <person name="Bouchier C."/>
            <person name="Loux V."/>
            <person name="Ma L."/>
            <person name="Creno S."/>
            <person name="Bizet C."/>
            <person name="Clermont D."/>
        </authorList>
    </citation>
    <scope>NUCLEOTIDE SEQUENCE [LARGE SCALE GENOMIC DNA]</scope>
    <source>
        <strain evidence="3">CRBIP 24.76T</strain>
    </source>
</reference>
<name>I7LBY5_9LACO</name>
<proteinExistence type="predicted"/>
<dbReference type="PROSITE" id="PS00092">
    <property type="entry name" value="N6_MTASE"/>
    <property type="match status" value="1"/>
</dbReference>
<evidence type="ECO:0000313" key="2">
    <source>
        <dbReference type="EMBL" id="CCI86011.1"/>
    </source>
</evidence>
<sequence length="360" mass="41188">MSEEKKFKFDVVIGNPPYQEAYQGNSTGANSIYDKFMDSAYQVGNIVELITPARFLFNAGSTSKKWNKKMLDDPHLKVLYYEKDSAKVFSDTDIKGGVTVTYRDNSMVYGNIGVFSPYKPMNAIIKKVKNSKGFNSMTDICVSSSAYHFTEKLHVDHPEILEKRIIVNGKERPLLSKGHEYDLKSSIFEKLPDIFLDKRVENYESYAEILGRDATGRSKKYIEQRYINTPKNFKVYKIFLPKADGNGSFGETLTKPEIEGPFVGATETFYSVGLCSSLEEINNVLKYIKSKFSRALLSVLKITQDVNPGKWKYVPLQDFTPNSDIDWTKSIPEIDQQLYKKYDLSPEEIDFIETHVKEMD</sequence>
<feature type="domain" description="Type II methyltransferase M.TaqI-like" evidence="1">
    <location>
        <begin position="5"/>
        <end position="89"/>
    </location>
</feature>
<gene>
    <name evidence="2" type="ORF">BN53_07950</name>
</gene>
<dbReference type="RefSeq" id="WP_009560577.1">
    <property type="nucleotide sequence ID" value="NZ_AYZN01000001.1"/>
</dbReference>
<dbReference type="eggNOG" id="COG0286">
    <property type="taxonomic scope" value="Bacteria"/>
</dbReference>
<dbReference type="REBASE" id="70280">
    <property type="entry name" value="Lpa2476ORF7945P"/>
</dbReference>
<dbReference type="GO" id="GO:0032259">
    <property type="term" value="P:methylation"/>
    <property type="evidence" value="ECO:0007669"/>
    <property type="project" value="InterPro"/>
</dbReference>
<keyword evidence="2" id="KW-0255">Endonuclease</keyword>